<dbReference type="STRING" id="370622.LA66_14920"/>
<organism evidence="2 3">
    <name type="scientific">Aureimonas altamirensis</name>
    <dbReference type="NCBI Taxonomy" id="370622"/>
    <lineage>
        <taxon>Bacteria</taxon>
        <taxon>Pseudomonadati</taxon>
        <taxon>Pseudomonadota</taxon>
        <taxon>Alphaproteobacteria</taxon>
        <taxon>Hyphomicrobiales</taxon>
        <taxon>Aurantimonadaceae</taxon>
        <taxon>Aureimonas</taxon>
    </lineage>
</organism>
<dbReference type="OrthoDB" id="9803810at2"/>
<dbReference type="InterPro" id="IPR018733">
    <property type="entry name" value="DUF2274"/>
</dbReference>
<reference evidence="2 3" key="1">
    <citation type="submission" date="2014-09" db="EMBL/GenBank/DDBJ databases">
        <title>Isolation and characterization of Aurantimonas altamirensis ON-56566 from clinical sample following a dog bite.</title>
        <authorList>
            <person name="Eshaghi A."/>
            <person name="Li A."/>
            <person name="Shahinas D."/>
            <person name="Bahn P."/>
            <person name="Kus J.V."/>
            <person name="Patel S.N."/>
        </authorList>
    </citation>
    <scope>NUCLEOTIDE SEQUENCE [LARGE SCALE GENOMIC DNA]</scope>
    <source>
        <strain evidence="2 3">ON-56566</strain>
    </source>
</reference>
<accession>A0A0B1Q3D7</accession>
<dbReference type="EMBL" id="JRFJ01000004">
    <property type="protein sequence ID" value="KHJ53881.1"/>
    <property type="molecule type" value="Genomic_DNA"/>
</dbReference>
<evidence type="ECO:0000313" key="3">
    <source>
        <dbReference type="Proteomes" id="UP000030826"/>
    </source>
</evidence>
<dbReference type="RefSeq" id="WP_039194698.1">
    <property type="nucleotide sequence ID" value="NZ_JRFJ01000004.1"/>
</dbReference>
<evidence type="ECO:0008006" key="4">
    <source>
        <dbReference type="Google" id="ProtNLM"/>
    </source>
</evidence>
<protein>
    <recommendedName>
        <fullName evidence="4">DUF2274 domain-containing protein</fullName>
    </recommendedName>
</protein>
<sequence length="84" mass="9325">MTKLKLSAIPDDRPVKITLELPAPVFRDLQSYAEAIALESQQPAPDPAKLIAPMVARFMATDKAFRKVRNETPRPGGRDRANQP</sequence>
<comment type="caution">
    <text evidence="2">The sequence shown here is derived from an EMBL/GenBank/DDBJ whole genome shotgun (WGS) entry which is preliminary data.</text>
</comment>
<dbReference type="Proteomes" id="UP000030826">
    <property type="component" value="Unassembled WGS sequence"/>
</dbReference>
<name>A0A0B1Q3D7_9HYPH</name>
<dbReference type="AlphaFoldDB" id="A0A0B1Q3D7"/>
<evidence type="ECO:0000313" key="2">
    <source>
        <dbReference type="EMBL" id="KHJ53881.1"/>
    </source>
</evidence>
<evidence type="ECO:0000256" key="1">
    <source>
        <dbReference type="SAM" id="MobiDB-lite"/>
    </source>
</evidence>
<gene>
    <name evidence="2" type="ORF">LA66_14920</name>
</gene>
<proteinExistence type="predicted"/>
<dbReference type="Pfam" id="PF10038">
    <property type="entry name" value="DUF2274"/>
    <property type="match status" value="1"/>
</dbReference>
<feature type="region of interest" description="Disordered" evidence="1">
    <location>
        <begin position="65"/>
        <end position="84"/>
    </location>
</feature>